<keyword evidence="1" id="KW-0472">Membrane</keyword>
<dbReference type="OrthoDB" id="1149172at2"/>
<feature type="transmembrane region" description="Helical" evidence="1">
    <location>
        <begin position="135"/>
        <end position="155"/>
    </location>
</feature>
<organism evidence="2 3">
    <name type="scientific">Kordia periserrulae</name>
    <dbReference type="NCBI Taxonomy" id="701523"/>
    <lineage>
        <taxon>Bacteria</taxon>
        <taxon>Pseudomonadati</taxon>
        <taxon>Bacteroidota</taxon>
        <taxon>Flavobacteriia</taxon>
        <taxon>Flavobacteriales</taxon>
        <taxon>Flavobacteriaceae</taxon>
        <taxon>Kordia</taxon>
    </lineage>
</organism>
<dbReference type="AlphaFoldDB" id="A0A2T6C1C6"/>
<feature type="transmembrane region" description="Helical" evidence="1">
    <location>
        <begin position="32"/>
        <end position="52"/>
    </location>
</feature>
<feature type="transmembrane region" description="Helical" evidence="1">
    <location>
        <begin position="161"/>
        <end position="181"/>
    </location>
</feature>
<evidence type="ECO:0000313" key="3">
    <source>
        <dbReference type="Proteomes" id="UP000244090"/>
    </source>
</evidence>
<comment type="caution">
    <text evidence="2">The sequence shown here is derived from an EMBL/GenBank/DDBJ whole genome shotgun (WGS) entry which is preliminary data.</text>
</comment>
<reference evidence="2 3" key="1">
    <citation type="submission" date="2018-04" db="EMBL/GenBank/DDBJ databases">
        <title>Genomic Encyclopedia of Archaeal and Bacterial Type Strains, Phase II (KMG-II): from individual species to whole genera.</title>
        <authorList>
            <person name="Goeker M."/>
        </authorList>
    </citation>
    <scope>NUCLEOTIDE SEQUENCE [LARGE SCALE GENOMIC DNA]</scope>
    <source>
        <strain evidence="2 3">DSM 25731</strain>
    </source>
</reference>
<dbReference type="EMBL" id="QBKT01000003">
    <property type="protein sequence ID" value="PTX62037.1"/>
    <property type="molecule type" value="Genomic_DNA"/>
</dbReference>
<proteinExistence type="predicted"/>
<accession>A0A2T6C1C6</accession>
<keyword evidence="1" id="KW-1133">Transmembrane helix</keyword>
<protein>
    <submittedName>
        <fullName evidence="2">Uncharacterized protein</fullName>
    </submittedName>
</protein>
<dbReference type="RefSeq" id="WP_108114266.1">
    <property type="nucleotide sequence ID" value="NZ_QBKT01000003.1"/>
</dbReference>
<evidence type="ECO:0000313" key="2">
    <source>
        <dbReference type="EMBL" id="PTX62037.1"/>
    </source>
</evidence>
<keyword evidence="1" id="KW-0812">Transmembrane</keyword>
<keyword evidence="3" id="KW-1185">Reference proteome</keyword>
<gene>
    <name evidence="2" type="ORF">C8N46_103135</name>
</gene>
<dbReference type="Proteomes" id="UP000244090">
    <property type="component" value="Unassembled WGS sequence"/>
</dbReference>
<name>A0A2T6C1C6_9FLAO</name>
<evidence type="ECO:0000256" key="1">
    <source>
        <dbReference type="SAM" id="Phobius"/>
    </source>
</evidence>
<sequence>MLQLYKSRDFALFFKDTFAFIKMHGKHFFKNYLLVNGLFLLVLIVMSFILYMEVAELQALGLLDERNQREFIRYLGDNSNIYVPYGILYILISAFVGILNYAYIPLYFKLYEKHKGANFTNKEISKELFANFGRLIKFLLVTILISIPLMIAAAIVMGIMAITFIGIPFIVFVVGLISLFYHSALMEYMKYDDKSVFDCYGYSLQLCFQQFFPSIGAVGIFILMIIIFQYVYSFLQGIVLYFLGVPFIENPMFLSDLDKTSLVFIIAFALQTGMYLFNFLTSATLQIHQAVVYYSLKEDRENIHTQDTIDDIGRN</sequence>
<feature type="transmembrane region" description="Helical" evidence="1">
    <location>
        <begin position="262"/>
        <end position="280"/>
    </location>
</feature>
<feature type="transmembrane region" description="Helical" evidence="1">
    <location>
        <begin position="82"/>
        <end position="104"/>
    </location>
</feature>